<keyword evidence="5" id="KW-1185">Reference proteome</keyword>
<organism evidence="3 5">
    <name type="scientific">Aerococcus sanguinicola</name>
    <dbReference type="NCBI Taxonomy" id="119206"/>
    <lineage>
        <taxon>Bacteria</taxon>
        <taxon>Bacillati</taxon>
        <taxon>Bacillota</taxon>
        <taxon>Bacilli</taxon>
        <taxon>Lactobacillales</taxon>
        <taxon>Aerococcaceae</taxon>
        <taxon>Aerococcus</taxon>
    </lineage>
</organism>
<evidence type="ECO:0000313" key="6">
    <source>
        <dbReference type="Proteomes" id="UP000234239"/>
    </source>
</evidence>
<evidence type="ECO:0000259" key="1">
    <source>
        <dbReference type="Pfam" id="PF01370"/>
    </source>
</evidence>
<dbReference type="OrthoDB" id="9801056at2"/>
<reference evidence="4 6" key="3">
    <citation type="submission" date="2017-12" db="EMBL/GenBank/DDBJ databases">
        <title>Phylogenetic diversity of female urinary microbiome.</title>
        <authorList>
            <person name="Thomas-White K."/>
            <person name="Wolfe A.J."/>
        </authorList>
    </citation>
    <scope>NUCLEOTIDE SEQUENCE [LARGE SCALE GENOMIC DNA]</scope>
    <source>
        <strain evidence="4 6">UMB0139</strain>
    </source>
</reference>
<dbReference type="AlphaFoldDB" id="A0A0X8FC25"/>
<evidence type="ECO:0000313" key="4">
    <source>
        <dbReference type="EMBL" id="PKZ23493.1"/>
    </source>
</evidence>
<dbReference type="InterPro" id="IPR050177">
    <property type="entry name" value="Lipid_A_modif_metabolic_enz"/>
</dbReference>
<dbReference type="SUPFAM" id="SSF51182">
    <property type="entry name" value="RmlC-like cupins"/>
    <property type="match status" value="1"/>
</dbReference>
<dbReference type="KEGG" id="asan:AWM72_06995"/>
<evidence type="ECO:0000259" key="2">
    <source>
        <dbReference type="Pfam" id="PF14667"/>
    </source>
</evidence>
<sequence>MKVLVTGAQGFIGRNLIASLHYMDDIEVLAYELNSSEEDLEKYTKEADFVFHLAGINRPKDESEFKKGNADLTQKLLDQLVKNNNPAPVLVTSSIQAERDNAYGQSKKLAEDYIFDYGKKNSVQVYVYRLSNVFGKWSRPNYNTVIATFCYNIARGLPIQVNDEKVVLNLMYIDDVVDEFIRAMQGEGNQDGEYYKVPVSYPRSLGEIVGLLESFKSSRENRIIPNLSDDFTNKLYATYLNFLPEDQFSYPLLMHEDNRGSFTEFVKSPYAGQISINVSKPGITKGDHWHHTKNEKFLVVSGTGVVKFRKLDSDKVIEYPVSGEELEVVDIPTGYTHSIVNTGETDLVTVMWVNEMFDPNNPDTYPLEVE</sequence>
<dbReference type="GeneID" id="92903811"/>
<dbReference type="EMBL" id="PKGY01000001">
    <property type="protein sequence ID" value="PKZ23493.1"/>
    <property type="molecule type" value="Genomic_DNA"/>
</dbReference>
<dbReference type="InterPro" id="IPR001509">
    <property type="entry name" value="Epimerase_deHydtase"/>
</dbReference>
<dbReference type="PANTHER" id="PTHR43245:SF55">
    <property type="entry name" value="NAD(P)-BINDING DOMAIN-CONTAINING PROTEIN"/>
    <property type="match status" value="1"/>
</dbReference>
<gene>
    <name evidence="3" type="ORF">AWM72_06995</name>
    <name evidence="4" type="ORF">CYJ28_02760</name>
</gene>
<dbReference type="InterPro" id="IPR011051">
    <property type="entry name" value="RmlC_Cupin_sf"/>
</dbReference>
<dbReference type="Proteomes" id="UP000069912">
    <property type="component" value="Chromosome"/>
</dbReference>
<feature type="domain" description="Capsular polysaccharide assembling protein CapF C-terminal" evidence="2">
    <location>
        <begin position="255"/>
        <end position="365"/>
    </location>
</feature>
<dbReference type="RefSeq" id="WP_067975355.1">
    <property type="nucleotide sequence ID" value="NZ_CAJHKM010000002.1"/>
</dbReference>
<evidence type="ECO:0000313" key="3">
    <source>
        <dbReference type="EMBL" id="AMB94512.1"/>
    </source>
</evidence>
<dbReference type="Pfam" id="PF14667">
    <property type="entry name" value="Polysacc_synt_C"/>
    <property type="match status" value="1"/>
</dbReference>
<dbReference type="InterPro" id="IPR036291">
    <property type="entry name" value="NAD(P)-bd_dom_sf"/>
</dbReference>
<dbReference type="SUPFAM" id="SSF51735">
    <property type="entry name" value="NAD(P)-binding Rossmann-fold domains"/>
    <property type="match status" value="1"/>
</dbReference>
<feature type="domain" description="NAD-dependent epimerase/dehydratase" evidence="1">
    <location>
        <begin position="3"/>
        <end position="194"/>
    </location>
</feature>
<dbReference type="PANTHER" id="PTHR43245">
    <property type="entry name" value="BIFUNCTIONAL POLYMYXIN RESISTANCE PROTEIN ARNA"/>
    <property type="match status" value="1"/>
</dbReference>
<name>A0A0X8FC25_9LACT</name>
<evidence type="ECO:0000313" key="5">
    <source>
        <dbReference type="Proteomes" id="UP000069912"/>
    </source>
</evidence>
<dbReference type="Proteomes" id="UP000234239">
    <property type="component" value="Unassembled WGS sequence"/>
</dbReference>
<dbReference type="CDD" id="cd07007">
    <property type="entry name" value="cupin_CapF-like_C"/>
    <property type="match status" value="1"/>
</dbReference>
<dbReference type="InterPro" id="IPR029303">
    <property type="entry name" value="CapF_C"/>
</dbReference>
<dbReference type="Gene3D" id="3.40.50.720">
    <property type="entry name" value="NAD(P)-binding Rossmann-like Domain"/>
    <property type="match status" value="1"/>
</dbReference>
<dbReference type="Pfam" id="PF01370">
    <property type="entry name" value="Epimerase"/>
    <property type="match status" value="1"/>
</dbReference>
<accession>A0A0X8FC25</accession>
<protein>
    <submittedName>
        <fullName evidence="3">Capsular biosynthesis protein</fullName>
    </submittedName>
</protein>
<reference evidence="3 5" key="1">
    <citation type="journal article" date="2016" name="Genome Announc.">
        <title>Complete Genome Sequences of Aerococcus christensenii CCUG 28831T, Aerococcus sanguinicola CCUG 43001T, Aerococcus urinae CCUG 36881T, Aerococcus urinaeequi CCUG 28094T, Aerococcus urinaehominis CCUG 42038 BT, and Aerococcus viridans CCUG 4311T.</title>
        <authorList>
            <person name="Carkaci D."/>
            <person name="Dargis R."/>
            <person name="Nielsen X.C."/>
            <person name="Skovgaard O."/>
            <person name="Fuursted K."/>
            <person name="Christensen J.J."/>
        </authorList>
    </citation>
    <scope>NUCLEOTIDE SEQUENCE [LARGE SCALE GENOMIC DNA]</scope>
    <source>
        <strain evidence="3 5">CCUG43001</strain>
    </source>
</reference>
<proteinExistence type="predicted"/>
<dbReference type="EMBL" id="CP014160">
    <property type="protein sequence ID" value="AMB94512.1"/>
    <property type="molecule type" value="Genomic_DNA"/>
</dbReference>
<reference evidence="5" key="2">
    <citation type="submission" date="2016-01" db="EMBL/GenBank/DDBJ databases">
        <title>Six Aerococcus type strain genome sequencing and assembly using PacBio and Illumina Hiseq.</title>
        <authorList>
            <person name="Carkaci D."/>
            <person name="Dargis R."/>
            <person name="Nielsen X.C."/>
            <person name="Skovgaard O."/>
            <person name="Fuursted K."/>
            <person name="Christensen J.J."/>
        </authorList>
    </citation>
    <scope>NUCLEOTIDE SEQUENCE [LARGE SCALE GENOMIC DNA]</scope>
    <source>
        <strain evidence="5">CCUG43001</strain>
    </source>
</reference>
<dbReference type="InterPro" id="IPR014710">
    <property type="entry name" value="RmlC-like_jellyroll"/>
</dbReference>
<dbReference type="Gene3D" id="2.60.120.10">
    <property type="entry name" value="Jelly Rolls"/>
    <property type="match status" value="1"/>
</dbReference>